<dbReference type="Gene3D" id="3.20.20.70">
    <property type="entry name" value="Aldolase class I"/>
    <property type="match status" value="1"/>
</dbReference>
<dbReference type="Proteomes" id="UP000199584">
    <property type="component" value="Unassembled WGS sequence"/>
</dbReference>
<dbReference type="GO" id="GO:0016832">
    <property type="term" value="F:aldehyde-lyase activity"/>
    <property type="evidence" value="ECO:0007669"/>
    <property type="project" value="InterPro"/>
</dbReference>
<name>A0A1I6CTU0_9FIRM</name>
<sequence length="275" mass="30120">MSEYKLVRKQNRHEKTMVRVKECCIGDGDLTVIAGPCAVEEEEMTFELARALKHMGVHILRGGVFKPRTSPYSFQGLGWNGLEILAAAGQNAGLPVITEVTEAGDVEKVSRYADILQVGSRNMQNFGLLKEMGRSGRPVLLKRGFSATLEEWLLAAEYIMSAGNNQVILCERGIRTFENYTRNTFDINAIPALKRLTHLPVLADPSHGTGRRELVEPVALAAVAAGADGIMVEVHPQPENALSDGFQSLRPHELAPLINRARAVRDALHTGCVAR</sequence>
<gene>
    <name evidence="3" type="ORF">SAMN05660706_10229</name>
</gene>
<dbReference type="InterPro" id="IPR006268">
    <property type="entry name" value="DAHP_syn_2"/>
</dbReference>
<dbReference type="STRING" id="39060.SAMN05660706_10229"/>
<dbReference type="AlphaFoldDB" id="A0A1I6CTU0"/>
<keyword evidence="4" id="KW-1185">Reference proteome</keyword>
<dbReference type="NCBIfam" id="NF009239">
    <property type="entry name" value="PRK12595.1"/>
    <property type="match status" value="1"/>
</dbReference>
<evidence type="ECO:0000313" key="4">
    <source>
        <dbReference type="Proteomes" id="UP000199584"/>
    </source>
</evidence>
<dbReference type="InterPro" id="IPR006218">
    <property type="entry name" value="DAHP1/KDSA"/>
</dbReference>
<dbReference type="InterPro" id="IPR052899">
    <property type="entry name" value="Class-I_DAHP_synthase"/>
</dbReference>
<protein>
    <submittedName>
        <fullName evidence="3">3-deoxy-D-arabinoheptulosonate-7-phosphate synthase</fullName>
    </submittedName>
</protein>
<proteinExistence type="predicted"/>
<accession>A0A1I6CTU0</accession>
<dbReference type="EMBL" id="FOYM01000002">
    <property type="protein sequence ID" value="SFQ96599.1"/>
    <property type="molecule type" value="Genomic_DNA"/>
</dbReference>
<evidence type="ECO:0000259" key="2">
    <source>
        <dbReference type="Pfam" id="PF00793"/>
    </source>
</evidence>
<dbReference type="GO" id="GO:0016740">
    <property type="term" value="F:transferase activity"/>
    <property type="evidence" value="ECO:0007669"/>
    <property type="project" value="UniProtKB-KW"/>
</dbReference>
<dbReference type="PANTHER" id="PTHR43018:SF1">
    <property type="entry name" value="PROTEIN AROA(G)"/>
    <property type="match status" value="1"/>
</dbReference>
<dbReference type="GO" id="GO:0009073">
    <property type="term" value="P:aromatic amino acid family biosynthetic process"/>
    <property type="evidence" value="ECO:0007669"/>
    <property type="project" value="InterPro"/>
</dbReference>
<dbReference type="SUPFAM" id="SSF51569">
    <property type="entry name" value="Aldolase"/>
    <property type="match status" value="1"/>
</dbReference>
<dbReference type="InterPro" id="IPR013785">
    <property type="entry name" value="Aldolase_TIM"/>
</dbReference>
<dbReference type="PANTHER" id="PTHR43018">
    <property type="entry name" value="PHOSPHO-2-DEHYDRO-3-DEOXYHEPTONATE ALDOLASE"/>
    <property type="match status" value="1"/>
</dbReference>
<dbReference type="NCBIfam" id="TIGR01361">
    <property type="entry name" value="DAHP_synth_Bsub"/>
    <property type="match status" value="1"/>
</dbReference>
<evidence type="ECO:0000256" key="1">
    <source>
        <dbReference type="ARBA" id="ARBA00022679"/>
    </source>
</evidence>
<dbReference type="NCBIfam" id="NF006421">
    <property type="entry name" value="PRK08673.1"/>
    <property type="match status" value="1"/>
</dbReference>
<keyword evidence="1" id="KW-0808">Transferase</keyword>
<reference evidence="4" key="1">
    <citation type="submission" date="2016-10" db="EMBL/GenBank/DDBJ databases">
        <authorList>
            <person name="Varghese N."/>
            <person name="Submissions S."/>
        </authorList>
    </citation>
    <scope>NUCLEOTIDE SEQUENCE [LARGE SCALE GENOMIC DNA]</scope>
    <source>
        <strain evidence="4">DSM 3669</strain>
    </source>
</reference>
<dbReference type="Pfam" id="PF00793">
    <property type="entry name" value="DAHP_synth_1"/>
    <property type="match status" value="1"/>
</dbReference>
<evidence type="ECO:0000313" key="3">
    <source>
        <dbReference type="EMBL" id="SFQ96599.1"/>
    </source>
</evidence>
<organism evidence="3 4">
    <name type="scientific">Desulfoscipio geothermicus DSM 3669</name>
    <dbReference type="NCBI Taxonomy" id="1121426"/>
    <lineage>
        <taxon>Bacteria</taxon>
        <taxon>Bacillati</taxon>
        <taxon>Bacillota</taxon>
        <taxon>Clostridia</taxon>
        <taxon>Eubacteriales</taxon>
        <taxon>Desulfallaceae</taxon>
        <taxon>Desulfoscipio</taxon>
    </lineage>
</organism>
<feature type="domain" description="DAHP synthetase I/KDSA" evidence="2">
    <location>
        <begin position="20"/>
        <end position="255"/>
    </location>
</feature>